<sequence>MLRLVELQLQSRQSLLFGRLAAEHSSTATVATVSSRFRARRARPVAPLHSHFQVVPVRTMSYPPRKGPLYDNLTVLGPDGAVLFRCGRKKFDWYLTHGLATQVDESTIALNFAPKGPGRAGQEWYLEDRQDQCVVCGTKQHLVLVHIVPSQYRRFMPLRVKSRSNIDLQPFCTTCHAEYDTACGLAKKTVAAHYGIPVEGGPWLKRPDWTRARKAASALLSAKIRSKLPTVRMAELVDHVSTVINDPVLMVDDADDHAPVDNLPFTHAQLMAVANLPDAERGDGFVEHGEGVIAAIMAERERRARMMPSPAPSPLPPVAEDEMDVDFEDDGGQEEDYMRDRRAMLPSVPPEHDPLVAFVRMWRMHFLAKARPQFLSPAYDVNADIMNP</sequence>
<reference evidence="1 2" key="1">
    <citation type="submission" date="2009-11" db="EMBL/GenBank/DDBJ databases">
        <title>Annotation of Allomyces macrogynus ATCC 38327.</title>
        <authorList>
            <consortium name="The Broad Institute Genome Sequencing Platform"/>
            <person name="Russ C."/>
            <person name="Cuomo C."/>
            <person name="Burger G."/>
            <person name="Gray M.W."/>
            <person name="Holland P.W.H."/>
            <person name="King N."/>
            <person name="Lang F.B.F."/>
            <person name="Roger A.J."/>
            <person name="Ruiz-Trillo I."/>
            <person name="Young S.K."/>
            <person name="Zeng Q."/>
            <person name="Gargeya S."/>
            <person name="Fitzgerald M."/>
            <person name="Haas B."/>
            <person name="Abouelleil A."/>
            <person name="Alvarado L."/>
            <person name="Arachchi H.M."/>
            <person name="Berlin A."/>
            <person name="Chapman S.B."/>
            <person name="Gearin G."/>
            <person name="Goldberg J."/>
            <person name="Griggs A."/>
            <person name="Gujja S."/>
            <person name="Hansen M."/>
            <person name="Heiman D."/>
            <person name="Howarth C."/>
            <person name="Larimer J."/>
            <person name="Lui A."/>
            <person name="MacDonald P.J.P."/>
            <person name="McCowen C."/>
            <person name="Montmayeur A."/>
            <person name="Murphy C."/>
            <person name="Neiman D."/>
            <person name="Pearson M."/>
            <person name="Priest M."/>
            <person name="Roberts A."/>
            <person name="Saif S."/>
            <person name="Shea T."/>
            <person name="Sisk P."/>
            <person name="Stolte C."/>
            <person name="Sykes S."/>
            <person name="Wortman J."/>
            <person name="Nusbaum C."/>
            <person name="Birren B."/>
        </authorList>
    </citation>
    <scope>NUCLEOTIDE SEQUENCE [LARGE SCALE GENOMIC DNA]</scope>
    <source>
        <strain evidence="1 2">ATCC 38327</strain>
    </source>
</reference>
<dbReference type="Proteomes" id="UP000054350">
    <property type="component" value="Unassembled WGS sequence"/>
</dbReference>
<evidence type="ECO:0000313" key="2">
    <source>
        <dbReference type="Proteomes" id="UP000054350"/>
    </source>
</evidence>
<protein>
    <submittedName>
        <fullName evidence="1">Uncharacterized protein</fullName>
    </submittedName>
</protein>
<proteinExistence type="predicted"/>
<reference evidence="2" key="2">
    <citation type="submission" date="2009-11" db="EMBL/GenBank/DDBJ databases">
        <title>The Genome Sequence of Allomyces macrogynus strain ATCC 38327.</title>
        <authorList>
            <consortium name="The Broad Institute Genome Sequencing Platform"/>
            <person name="Russ C."/>
            <person name="Cuomo C."/>
            <person name="Shea T."/>
            <person name="Young S.K."/>
            <person name="Zeng Q."/>
            <person name="Koehrsen M."/>
            <person name="Haas B."/>
            <person name="Borodovsky M."/>
            <person name="Guigo R."/>
            <person name="Alvarado L."/>
            <person name="Berlin A."/>
            <person name="Borenstein D."/>
            <person name="Chen Z."/>
            <person name="Engels R."/>
            <person name="Freedman E."/>
            <person name="Gellesch M."/>
            <person name="Goldberg J."/>
            <person name="Griggs A."/>
            <person name="Gujja S."/>
            <person name="Heiman D."/>
            <person name="Hepburn T."/>
            <person name="Howarth C."/>
            <person name="Jen D."/>
            <person name="Larson L."/>
            <person name="Lewis B."/>
            <person name="Mehta T."/>
            <person name="Park D."/>
            <person name="Pearson M."/>
            <person name="Roberts A."/>
            <person name="Saif S."/>
            <person name="Shenoy N."/>
            <person name="Sisk P."/>
            <person name="Stolte C."/>
            <person name="Sykes S."/>
            <person name="Walk T."/>
            <person name="White J."/>
            <person name="Yandava C."/>
            <person name="Burger G."/>
            <person name="Gray M.W."/>
            <person name="Holland P.W.H."/>
            <person name="King N."/>
            <person name="Lang F.B.F."/>
            <person name="Roger A.J."/>
            <person name="Ruiz-Trillo I."/>
            <person name="Lander E."/>
            <person name="Nusbaum C."/>
        </authorList>
    </citation>
    <scope>NUCLEOTIDE SEQUENCE [LARGE SCALE GENOMIC DNA]</scope>
    <source>
        <strain evidence="2">ATCC 38327</strain>
    </source>
</reference>
<dbReference type="AlphaFoldDB" id="A0A0L0SF55"/>
<accession>A0A0L0SF55</accession>
<organism evidence="1 2">
    <name type="scientific">Allomyces macrogynus (strain ATCC 38327)</name>
    <name type="common">Allomyces javanicus var. macrogynus</name>
    <dbReference type="NCBI Taxonomy" id="578462"/>
    <lineage>
        <taxon>Eukaryota</taxon>
        <taxon>Fungi</taxon>
        <taxon>Fungi incertae sedis</taxon>
        <taxon>Blastocladiomycota</taxon>
        <taxon>Blastocladiomycetes</taxon>
        <taxon>Blastocladiales</taxon>
        <taxon>Blastocladiaceae</taxon>
        <taxon>Allomyces</taxon>
    </lineage>
</organism>
<dbReference type="OrthoDB" id="5511684at2759"/>
<dbReference type="VEuPathDB" id="FungiDB:AMAG_06888"/>
<keyword evidence="2" id="KW-1185">Reference proteome</keyword>
<evidence type="ECO:0000313" key="1">
    <source>
        <dbReference type="EMBL" id="KNE61136.1"/>
    </source>
</evidence>
<dbReference type="EMBL" id="GG745337">
    <property type="protein sequence ID" value="KNE61136.1"/>
    <property type="molecule type" value="Genomic_DNA"/>
</dbReference>
<name>A0A0L0SF55_ALLM3</name>
<dbReference type="eggNOG" id="KOG4373">
    <property type="taxonomic scope" value="Eukaryota"/>
</dbReference>
<dbReference type="STRING" id="578462.A0A0L0SF55"/>
<gene>
    <name evidence="1" type="ORF">AMAG_06888</name>
</gene>